<keyword evidence="7 11" id="KW-0808">Transferase</keyword>
<dbReference type="HAMAP" id="MF_01023">
    <property type="entry name" value="HisC_aminotrans_2"/>
    <property type="match status" value="1"/>
</dbReference>
<dbReference type="GO" id="GO:0000105">
    <property type="term" value="P:L-histidine biosynthetic process"/>
    <property type="evidence" value="ECO:0007669"/>
    <property type="project" value="UniProtKB-UniRule"/>
</dbReference>
<evidence type="ECO:0000259" key="12">
    <source>
        <dbReference type="Pfam" id="PF00155"/>
    </source>
</evidence>
<protein>
    <recommendedName>
        <fullName evidence="11">Histidinol-phosphate aminotransferase</fullName>
        <ecNumber evidence="11">2.6.1.9</ecNumber>
    </recommendedName>
    <alternativeName>
        <fullName evidence="11">Imidazole acetol-phosphate transaminase</fullName>
    </alternativeName>
</protein>
<comment type="cofactor">
    <cofactor evidence="1 11">
        <name>pyridoxal 5'-phosphate</name>
        <dbReference type="ChEBI" id="CHEBI:597326"/>
    </cofactor>
</comment>
<name>A0A4Y6UDA2_9PROT</name>
<keyword evidence="6 11" id="KW-0028">Amino-acid biosynthesis</keyword>
<dbReference type="InterPro" id="IPR015421">
    <property type="entry name" value="PyrdxlP-dep_Trfase_major"/>
</dbReference>
<comment type="catalytic activity">
    <reaction evidence="10 11">
        <text>L-histidinol phosphate + 2-oxoglutarate = 3-(imidazol-4-yl)-2-oxopropyl phosphate + L-glutamate</text>
        <dbReference type="Rhea" id="RHEA:23744"/>
        <dbReference type="ChEBI" id="CHEBI:16810"/>
        <dbReference type="ChEBI" id="CHEBI:29985"/>
        <dbReference type="ChEBI" id="CHEBI:57766"/>
        <dbReference type="ChEBI" id="CHEBI:57980"/>
        <dbReference type="EC" id="2.6.1.9"/>
    </reaction>
</comment>
<evidence type="ECO:0000256" key="11">
    <source>
        <dbReference type="HAMAP-Rule" id="MF_01023"/>
    </source>
</evidence>
<dbReference type="Proteomes" id="UP000318709">
    <property type="component" value="Chromosome"/>
</dbReference>
<evidence type="ECO:0000256" key="7">
    <source>
        <dbReference type="ARBA" id="ARBA00022679"/>
    </source>
</evidence>
<reference evidence="13 14" key="1">
    <citation type="submission" date="2019-03" db="EMBL/GenBank/DDBJ databases">
        <title>The complete genome sequence of Swingsia_sp. F3b2 LMG30590(T).</title>
        <authorList>
            <person name="Chua K.-O."/>
            <person name="Chan K.-G."/>
            <person name="See-Too W.-S."/>
        </authorList>
    </citation>
    <scope>NUCLEOTIDE SEQUENCE [LARGE SCALE GENOMIC DNA]</scope>
    <source>
        <strain evidence="13 14">F3b2</strain>
    </source>
</reference>
<evidence type="ECO:0000313" key="13">
    <source>
        <dbReference type="EMBL" id="QDH14427.1"/>
    </source>
</evidence>
<keyword evidence="9 11" id="KW-0368">Histidine biosynthesis</keyword>
<evidence type="ECO:0000256" key="10">
    <source>
        <dbReference type="ARBA" id="ARBA00047481"/>
    </source>
</evidence>
<keyword evidence="14" id="KW-1185">Reference proteome</keyword>
<proteinExistence type="inferred from homology"/>
<comment type="pathway">
    <text evidence="2 11">Amino-acid biosynthesis; L-histidine biosynthesis; L-histidine from 5-phospho-alpha-D-ribose 1-diphosphate: step 7/9.</text>
</comment>
<dbReference type="RefSeq" id="WP_141444129.1">
    <property type="nucleotide sequence ID" value="NZ_CP038231.1"/>
</dbReference>
<gene>
    <name evidence="11" type="primary">hisC</name>
    <name evidence="13" type="ORF">E3E12_05850</name>
</gene>
<feature type="domain" description="Aminotransferase class I/classII large" evidence="12">
    <location>
        <begin position="55"/>
        <end position="378"/>
    </location>
</feature>
<dbReference type="Gene3D" id="3.90.1150.10">
    <property type="entry name" value="Aspartate Aminotransferase, domain 1"/>
    <property type="match status" value="1"/>
</dbReference>
<dbReference type="InterPro" id="IPR015424">
    <property type="entry name" value="PyrdxlP-dep_Trfase"/>
</dbReference>
<dbReference type="PANTHER" id="PTHR42885">
    <property type="entry name" value="HISTIDINOL-PHOSPHATE AMINOTRANSFERASE-RELATED"/>
    <property type="match status" value="1"/>
</dbReference>
<dbReference type="AlphaFoldDB" id="A0A4Y6UDA2"/>
<evidence type="ECO:0000256" key="3">
    <source>
        <dbReference type="ARBA" id="ARBA00007970"/>
    </source>
</evidence>
<dbReference type="Gene3D" id="3.40.640.10">
    <property type="entry name" value="Type I PLP-dependent aspartate aminotransferase-like (Major domain)"/>
    <property type="match status" value="1"/>
</dbReference>
<dbReference type="GO" id="GO:0004400">
    <property type="term" value="F:histidinol-phosphate transaminase activity"/>
    <property type="evidence" value="ECO:0007669"/>
    <property type="project" value="UniProtKB-UniRule"/>
</dbReference>
<dbReference type="NCBIfam" id="TIGR01141">
    <property type="entry name" value="hisC"/>
    <property type="match status" value="1"/>
</dbReference>
<dbReference type="PANTHER" id="PTHR42885:SF2">
    <property type="entry name" value="HISTIDINOL-PHOSPHATE AMINOTRANSFERASE"/>
    <property type="match status" value="1"/>
</dbReference>
<dbReference type="GO" id="GO:0030170">
    <property type="term" value="F:pyridoxal phosphate binding"/>
    <property type="evidence" value="ECO:0007669"/>
    <property type="project" value="InterPro"/>
</dbReference>
<dbReference type="Pfam" id="PF00155">
    <property type="entry name" value="Aminotran_1_2"/>
    <property type="match status" value="1"/>
</dbReference>
<dbReference type="EMBL" id="CP038231">
    <property type="protein sequence ID" value="QDH14427.1"/>
    <property type="molecule type" value="Genomic_DNA"/>
</dbReference>
<evidence type="ECO:0000256" key="4">
    <source>
        <dbReference type="ARBA" id="ARBA00011738"/>
    </source>
</evidence>
<sequence length="385" mass="41687">MAAALGLDLAGLDKPRQRAPAAKPAHHPTAESVPYWNRRVFDLDPYIPGEQPKRPLVKLNTNESPYGPSPRALAAIKASANDDMRLYPDPTALKLRQAIAAQFGLAVEQVFAGNGSDEVLAHAFRALLRDDAPALFPDITYGFYPVYCALFDQPFETVPLRSDFTINVRDYDRESGGVVLANPNAQTGIALPLDDVKALLAMHPNRTVIVDEAYVDFGAQSAVSLLRDHPNLLVVRTFSKSSGLAGLRVGYALGSPLLIEGLVRVKDSFNSYPLSRAALDGAAASIADNAWMAQTVARIQSSRAALVAGLEKIGFEVLPSAANFILARHPQHSAGELAAFLRGRDIIVRHFPNQERIKDWLRITIGTDGQCQALLDALADHLKSA</sequence>
<evidence type="ECO:0000256" key="9">
    <source>
        <dbReference type="ARBA" id="ARBA00023102"/>
    </source>
</evidence>
<keyword evidence="5 11" id="KW-0032">Aminotransferase</keyword>
<dbReference type="OrthoDB" id="9809616at2"/>
<feature type="modified residue" description="N6-(pyridoxal phosphate)lysine" evidence="11">
    <location>
        <position position="240"/>
    </location>
</feature>
<dbReference type="InterPro" id="IPR004839">
    <property type="entry name" value="Aminotransferase_I/II_large"/>
</dbReference>
<keyword evidence="8 11" id="KW-0663">Pyridoxal phosphate</keyword>
<comment type="subunit">
    <text evidence="4 11">Homodimer.</text>
</comment>
<dbReference type="SUPFAM" id="SSF53383">
    <property type="entry name" value="PLP-dependent transferases"/>
    <property type="match status" value="1"/>
</dbReference>
<evidence type="ECO:0000313" key="14">
    <source>
        <dbReference type="Proteomes" id="UP000318709"/>
    </source>
</evidence>
<dbReference type="CDD" id="cd00609">
    <property type="entry name" value="AAT_like"/>
    <property type="match status" value="1"/>
</dbReference>
<evidence type="ECO:0000256" key="1">
    <source>
        <dbReference type="ARBA" id="ARBA00001933"/>
    </source>
</evidence>
<organism evidence="13 14">
    <name type="scientific">Formicincola oecophyllae</name>
    <dbReference type="NCBI Taxonomy" id="2558361"/>
    <lineage>
        <taxon>Bacteria</taxon>
        <taxon>Pseudomonadati</taxon>
        <taxon>Pseudomonadota</taxon>
        <taxon>Alphaproteobacteria</taxon>
        <taxon>Acetobacterales</taxon>
        <taxon>Acetobacteraceae</taxon>
        <taxon>Formicincola</taxon>
    </lineage>
</organism>
<evidence type="ECO:0000256" key="8">
    <source>
        <dbReference type="ARBA" id="ARBA00022898"/>
    </source>
</evidence>
<evidence type="ECO:0000256" key="2">
    <source>
        <dbReference type="ARBA" id="ARBA00005011"/>
    </source>
</evidence>
<accession>A0A4Y6UDA2</accession>
<dbReference type="InterPro" id="IPR015422">
    <property type="entry name" value="PyrdxlP-dep_Trfase_small"/>
</dbReference>
<evidence type="ECO:0000256" key="6">
    <source>
        <dbReference type="ARBA" id="ARBA00022605"/>
    </source>
</evidence>
<dbReference type="EC" id="2.6.1.9" evidence="11"/>
<comment type="similarity">
    <text evidence="3 11">Belongs to the class-II pyridoxal-phosphate-dependent aminotransferase family. Histidinol-phosphate aminotransferase subfamily.</text>
</comment>
<dbReference type="UniPathway" id="UPA00031">
    <property type="reaction ID" value="UER00012"/>
</dbReference>
<evidence type="ECO:0000256" key="5">
    <source>
        <dbReference type="ARBA" id="ARBA00022576"/>
    </source>
</evidence>
<dbReference type="InterPro" id="IPR005861">
    <property type="entry name" value="HisP_aminotrans"/>
</dbReference>
<dbReference type="KEGG" id="swf:E3E12_05850"/>